<dbReference type="AlphaFoldDB" id="A0AAD7TRU6"/>
<keyword evidence="1" id="KW-0805">Transcription regulation</keyword>
<protein>
    <recommendedName>
        <fullName evidence="4">SET domain-containing protein</fullName>
    </recommendedName>
</protein>
<dbReference type="GO" id="GO:0003682">
    <property type="term" value="F:chromatin binding"/>
    <property type="evidence" value="ECO:0007669"/>
    <property type="project" value="TreeGrafter"/>
</dbReference>
<dbReference type="SMART" id="SM00317">
    <property type="entry name" value="SET"/>
    <property type="match status" value="1"/>
</dbReference>
<evidence type="ECO:0000256" key="3">
    <source>
        <dbReference type="SAM" id="MobiDB-lite"/>
    </source>
</evidence>
<dbReference type="Gene3D" id="2.170.270.10">
    <property type="entry name" value="SET domain"/>
    <property type="match status" value="1"/>
</dbReference>
<feature type="domain" description="SET" evidence="4">
    <location>
        <begin position="450"/>
        <end position="584"/>
    </location>
</feature>
<dbReference type="GO" id="GO:0031507">
    <property type="term" value="P:heterochromatin formation"/>
    <property type="evidence" value="ECO:0007669"/>
    <property type="project" value="TreeGrafter"/>
</dbReference>
<gene>
    <name evidence="5" type="ORF">ONZ51_g6630</name>
</gene>
<proteinExistence type="predicted"/>
<evidence type="ECO:0000259" key="4">
    <source>
        <dbReference type="PROSITE" id="PS50280"/>
    </source>
</evidence>
<dbReference type="PROSITE" id="PS50280">
    <property type="entry name" value="SET"/>
    <property type="match status" value="1"/>
</dbReference>
<evidence type="ECO:0000256" key="1">
    <source>
        <dbReference type="ARBA" id="ARBA00023015"/>
    </source>
</evidence>
<reference evidence="5" key="1">
    <citation type="submission" date="2022-11" db="EMBL/GenBank/DDBJ databases">
        <title>Genome Sequence of Cubamyces cubensis.</title>
        <authorList>
            <person name="Buettner E."/>
        </authorList>
    </citation>
    <scope>NUCLEOTIDE SEQUENCE</scope>
    <source>
        <strain evidence="5">MPL-01</strain>
    </source>
</reference>
<dbReference type="SUPFAM" id="SSF82199">
    <property type="entry name" value="SET domain"/>
    <property type="match status" value="1"/>
</dbReference>
<dbReference type="InterPro" id="IPR001214">
    <property type="entry name" value="SET_dom"/>
</dbReference>
<dbReference type="Pfam" id="PF00856">
    <property type="entry name" value="SET"/>
    <property type="match status" value="1"/>
</dbReference>
<feature type="region of interest" description="Disordered" evidence="3">
    <location>
        <begin position="357"/>
        <end position="380"/>
    </location>
</feature>
<dbReference type="GO" id="GO:0046976">
    <property type="term" value="F:histone H3K27 methyltransferase activity"/>
    <property type="evidence" value="ECO:0007669"/>
    <property type="project" value="TreeGrafter"/>
</dbReference>
<dbReference type="EMBL" id="JAPEVG010000162">
    <property type="protein sequence ID" value="KAJ8475322.1"/>
    <property type="molecule type" value="Genomic_DNA"/>
</dbReference>
<evidence type="ECO:0000313" key="6">
    <source>
        <dbReference type="Proteomes" id="UP001215151"/>
    </source>
</evidence>
<dbReference type="InterPro" id="IPR046341">
    <property type="entry name" value="SET_dom_sf"/>
</dbReference>
<dbReference type="PANTHER" id="PTHR45747">
    <property type="entry name" value="HISTONE-LYSINE N-METHYLTRANSFERASE E(Z)"/>
    <property type="match status" value="1"/>
</dbReference>
<dbReference type="Proteomes" id="UP001215151">
    <property type="component" value="Unassembled WGS sequence"/>
</dbReference>
<evidence type="ECO:0000256" key="2">
    <source>
        <dbReference type="ARBA" id="ARBA00023163"/>
    </source>
</evidence>
<dbReference type="InterPro" id="IPR045318">
    <property type="entry name" value="EZH1/2-like"/>
</dbReference>
<accession>A0AAD7TRU6</accession>
<evidence type="ECO:0000313" key="5">
    <source>
        <dbReference type="EMBL" id="KAJ8475322.1"/>
    </source>
</evidence>
<name>A0AAD7TRU6_9APHY</name>
<organism evidence="5 6">
    <name type="scientific">Trametes cubensis</name>
    <dbReference type="NCBI Taxonomy" id="1111947"/>
    <lineage>
        <taxon>Eukaryota</taxon>
        <taxon>Fungi</taxon>
        <taxon>Dikarya</taxon>
        <taxon>Basidiomycota</taxon>
        <taxon>Agaricomycotina</taxon>
        <taxon>Agaricomycetes</taxon>
        <taxon>Polyporales</taxon>
        <taxon>Polyporaceae</taxon>
        <taxon>Trametes</taxon>
    </lineage>
</organism>
<sequence length="595" mass="66152">MTDRAPVGELGAGAASAKQLIAQTFKEVWKEYYSWETVHSAQLLRSLAAKNPEKPVEFSVLTAESEDDSSEVATSGASFQRYPLVNDKWDGLTRRTESVVVSSHLTPHPPYESCTPISHSILHGDDSNFMPFVPLADDPTFNHQEHAYEYKALAWQQAYRDPETLEITMETARRLVVDGLSAQQIDDTAVLPLILRTTSVWGALWNAKQSDAIVWPGSSRTLCSIPDVSPPPANNLRLRLQDHITLCCRRSDCLQANCFSHSMQQAVINYDRHRYRGAEPFRCLPAQTICGDACTLRRQAVSEHDVSWSAEDIDDLRVIAHLGTPMTPCDLAILCHKPCYEVAVMCRKHGNFYVPVKDQGGESGDADTTDRQGYGSQSTSDILRRQRALALDYAWGPTVRAERRNENAIPTFALVAKLVGTMASIWMRVNDQLFEGNSCRNAQIQRQQHKRVEVKTGEYGLGLFLLEDAKTGDLITEYVGELIFEPTFVCRGQVADHVGRSYVFGLNDVFSVDATNAGNASRYINHAPTRQANVKAIILAVNEDQRIGIFASNSTFQISSQFTTSDTLAEKDIPAGAELFMDYGPEYPIGDKHAK</sequence>
<comment type="caution">
    <text evidence="5">The sequence shown here is derived from an EMBL/GenBank/DDBJ whole genome shotgun (WGS) entry which is preliminary data.</text>
</comment>
<keyword evidence="2" id="KW-0804">Transcription</keyword>
<dbReference type="GO" id="GO:0005634">
    <property type="term" value="C:nucleus"/>
    <property type="evidence" value="ECO:0007669"/>
    <property type="project" value="TreeGrafter"/>
</dbReference>
<dbReference type="PANTHER" id="PTHR45747:SF4">
    <property type="entry name" value="HISTONE-LYSINE N-METHYLTRANSFERASE E(Z)"/>
    <property type="match status" value="1"/>
</dbReference>
<keyword evidence="6" id="KW-1185">Reference proteome</keyword>